<evidence type="ECO:0000256" key="1">
    <source>
        <dbReference type="SAM" id="MobiDB-lite"/>
    </source>
</evidence>
<feature type="compositionally biased region" description="Polar residues" evidence="1">
    <location>
        <begin position="1"/>
        <end position="17"/>
    </location>
</feature>
<gene>
    <name evidence="2" type="ORF">SAMN05216410_3127</name>
</gene>
<protein>
    <submittedName>
        <fullName evidence="2">Uncharacterized protein</fullName>
    </submittedName>
</protein>
<keyword evidence="3" id="KW-1185">Reference proteome</keyword>
<feature type="region of interest" description="Disordered" evidence="1">
    <location>
        <begin position="1"/>
        <end position="61"/>
    </location>
</feature>
<reference evidence="2 3" key="1">
    <citation type="submission" date="2016-09" db="EMBL/GenBank/DDBJ databases">
        <authorList>
            <person name="Capua I."/>
            <person name="De Benedictis P."/>
            <person name="Joannis T."/>
            <person name="Lombin L.H."/>
            <person name="Cattoli G."/>
        </authorList>
    </citation>
    <scope>NUCLEOTIDE SEQUENCE [LARGE SCALE GENOMIC DNA]</scope>
    <source>
        <strain evidence="2 3">ISLP-3</strain>
    </source>
</reference>
<dbReference type="Proteomes" id="UP000199039">
    <property type="component" value="Unassembled WGS sequence"/>
</dbReference>
<organism evidence="2 3">
    <name type="scientific">Sanguibacter gelidistatuariae</name>
    <dbReference type="NCBI Taxonomy" id="1814289"/>
    <lineage>
        <taxon>Bacteria</taxon>
        <taxon>Bacillati</taxon>
        <taxon>Actinomycetota</taxon>
        <taxon>Actinomycetes</taxon>
        <taxon>Micrococcales</taxon>
        <taxon>Sanguibacteraceae</taxon>
        <taxon>Sanguibacter</taxon>
    </lineage>
</organism>
<dbReference type="EMBL" id="FMYH01000006">
    <property type="protein sequence ID" value="SDD29225.1"/>
    <property type="molecule type" value="Genomic_DNA"/>
</dbReference>
<feature type="compositionally biased region" description="Basic and acidic residues" evidence="1">
    <location>
        <begin position="24"/>
        <end position="43"/>
    </location>
</feature>
<accession>A0A1G6TLM3</accession>
<name>A0A1G6TLM3_9MICO</name>
<dbReference type="AlphaFoldDB" id="A0A1G6TLM3"/>
<evidence type="ECO:0000313" key="2">
    <source>
        <dbReference type="EMBL" id="SDD29225.1"/>
    </source>
</evidence>
<evidence type="ECO:0000313" key="3">
    <source>
        <dbReference type="Proteomes" id="UP000199039"/>
    </source>
</evidence>
<proteinExistence type="predicted"/>
<sequence>MVTMVTHSMSPEDSSTVPDDAVPDDARERFRELPEPVRVEDTIATHPAAPVPDPTLGDPDTDWLLRNAG</sequence>